<dbReference type="RefSeq" id="WP_123325422.1">
    <property type="nucleotide sequence ID" value="NZ_JBHRSX010000008.1"/>
</dbReference>
<evidence type="ECO:0000256" key="2">
    <source>
        <dbReference type="SAM" id="SignalP"/>
    </source>
</evidence>
<comment type="caution">
    <text evidence="3">The sequence shown here is derived from an EMBL/GenBank/DDBJ whole genome shotgun (WGS) entry which is preliminary data.</text>
</comment>
<keyword evidence="1" id="KW-0175">Coiled coil</keyword>
<evidence type="ECO:0008006" key="5">
    <source>
        <dbReference type="Google" id="ProtNLM"/>
    </source>
</evidence>
<proteinExistence type="predicted"/>
<sequence length="597" mass="65812">MRSFLLVAAFLVSMLSGCATYEIRSTAIAKNQPLPATHGVVALQVINNAERLAPLHKGWTAVIVVRTDNMDAIKAAAIAQAKEKAEKKGKTIDEDKVDWDPEVYELTPVYQGTVDSQLFIGSMPPGEYMISTLYSFYNGGDMSSWISMPVFSAAGEFAVSDTTLTDLGSVLFQPLLSIKESSFWSTSTSSKAFVTRVFEESDLGSIVLPQYPQIQQQLNGKTSQSWKTDELDPLREKLSVLATENALAASPIVLPTTQQRALAAKFGRLAIQQDGSWTTHNLPTNSQLYAALQIDGKVTVGGELGQLFVSSDWQQWQLTKPVDADEAIVWMGQTADNYFALTSSAKQYQVYRFNQLNTPWQKVGSYVKKDPNDWLIQNGGLFAAITQQGTLRIFNDNKRHDYNPADNSWSTDKSTSLRNMAQLANGALVAVEVSQWDGVGSQLISVDDGLTWQSINRNLSLFGDIKADVSLPVLTDNNEVITLSRNRKSSGEKSQIRIATTALSNADDSSSWQLHGVAKDNCHSLLPQLTTGTTLYFLCDQGQIVSTSDFGETWQTDIDRDIAQMQAQYETFIDELKQQQVAEEKAKENEAEAASEE</sequence>
<evidence type="ECO:0000313" key="3">
    <source>
        <dbReference type="EMBL" id="MFC3200745.1"/>
    </source>
</evidence>
<name>A0ABV7JRM1_9ALTE</name>
<evidence type="ECO:0000256" key="1">
    <source>
        <dbReference type="SAM" id="Coils"/>
    </source>
</evidence>
<gene>
    <name evidence="3" type="ORF">ACFOEW_02790</name>
</gene>
<keyword evidence="4" id="KW-1185">Reference proteome</keyword>
<dbReference type="Proteomes" id="UP001595477">
    <property type="component" value="Unassembled WGS sequence"/>
</dbReference>
<dbReference type="SUPFAM" id="SSF110296">
    <property type="entry name" value="Oligoxyloglucan reducing end-specific cellobiohydrolase"/>
    <property type="match status" value="1"/>
</dbReference>
<feature type="chain" id="PRO_5047184730" description="Lipoprotein" evidence="2">
    <location>
        <begin position="22"/>
        <end position="597"/>
    </location>
</feature>
<reference evidence="4" key="1">
    <citation type="journal article" date="2019" name="Int. J. Syst. Evol. Microbiol.">
        <title>The Global Catalogue of Microorganisms (GCM) 10K type strain sequencing project: providing services to taxonomists for standard genome sequencing and annotation.</title>
        <authorList>
            <consortium name="The Broad Institute Genomics Platform"/>
            <consortium name="The Broad Institute Genome Sequencing Center for Infectious Disease"/>
            <person name="Wu L."/>
            <person name="Ma J."/>
        </authorList>
    </citation>
    <scope>NUCLEOTIDE SEQUENCE [LARGE SCALE GENOMIC DNA]</scope>
    <source>
        <strain evidence="4">KCTC 52449</strain>
    </source>
</reference>
<dbReference type="PROSITE" id="PS51257">
    <property type="entry name" value="PROKAR_LIPOPROTEIN"/>
    <property type="match status" value="1"/>
</dbReference>
<feature type="signal peptide" evidence="2">
    <location>
        <begin position="1"/>
        <end position="21"/>
    </location>
</feature>
<feature type="coiled-coil region" evidence="1">
    <location>
        <begin position="562"/>
        <end position="597"/>
    </location>
</feature>
<evidence type="ECO:0000313" key="4">
    <source>
        <dbReference type="Proteomes" id="UP001595477"/>
    </source>
</evidence>
<accession>A0ABV7JRM1</accession>
<protein>
    <recommendedName>
        <fullName evidence="5">Lipoprotein</fullName>
    </recommendedName>
</protein>
<dbReference type="EMBL" id="JBHRSX010000008">
    <property type="protein sequence ID" value="MFC3200745.1"/>
    <property type="molecule type" value="Genomic_DNA"/>
</dbReference>
<organism evidence="3 4">
    <name type="scientific">Alteromonas oceani</name>
    <dbReference type="NCBI Taxonomy" id="2071609"/>
    <lineage>
        <taxon>Bacteria</taxon>
        <taxon>Pseudomonadati</taxon>
        <taxon>Pseudomonadota</taxon>
        <taxon>Gammaproteobacteria</taxon>
        <taxon>Alteromonadales</taxon>
        <taxon>Alteromonadaceae</taxon>
        <taxon>Alteromonas/Salinimonas group</taxon>
        <taxon>Alteromonas</taxon>
    </lineage>
</organism>
<keyword evidence="2" id="KW-0732">Signal</keyword>